<dbReference type="Proteomes" id="UP000223606">
    <property type="component" value="Chromosome 1"/>
</dbReference>
<accession>A0A2C9D3X1</accession>
<dbReference type="EMBL" id="LT960614">
    <property type="protein sequence ID" value="SON54879.1"/>
    <property type="molecule type" value="Genomic_DNA"/>
</dbReference>
<sequence>MIPLNQSVRRLNLFLHLRPAPDARRVFASFANGLEHLLSGAAPRVRLPLDMKNGRHS</sequence>
<keyword evidence="2" id="KW-1185">Reference proteome</keyword>
<name>A0A2C9D3X1_9HYPH</name>
<evidence type="ECO:0000313" key="1">
    <source>
        <dbReference type="EMBL" id="SON54879.1"/>
    </source>
</evidence>
<proteinExistence type="predicted"/>
<gene>
    <name evidence="1" type="ORF">HDIA_1338</name>
</gene>
<evidence type="ECO:0000313" key="2">
    <source>
        <dbReference type="Proteomes" id="UP000223606"/>
    </source>
</evidence>
<dbReference type="RefSeq" id="WP_157775398.1">
    <property type="nucleotide sequence ID" value="NZ_LT960614.1"/>
</dbReference>
<reference evidence="2" key="1">
    <citation type="submission" date="2017-09" db="EMBL/GenBank/DDBJ databases">
        <title>Genome sequence of Nannocystis excedens DSM 71.</title>
        <authorList>
            <person name="Blom J."/>
        </authorList>
    </citation>
    <scope>NUCLEOTIDE SEQUENCE [LARGE SCALE GENOMIC DNA]</scope>
    <source>
        <strain evidence="2">type strain: E19</strain>
    </source>
</reference>
<protein>
    <submittedName>
        <fullName evidence="1">Uncharacterized protein</fullName>
    </submittedName>
</protein>
<organism evidence="1 2">
    <name type="scientific">Hartmannibacter diazotrophicus</name>
    <dbReference type="NCBI Taxonomy" id="1482074"/>
    <lineage>
        <taxon>Bacteria</taxon>
        <taxon>Pseudomonadati</taxon>
        <taxon>Pseudomonadota</taxon>
        <taxon>Alphaproteobacteria</taxon>
        <taxon>Hyphomicrobiales</taxon>
        <taxon>Pleomorphomonadaceae</taxon>
        <taxon>Hartmannibacter</taxon>
    </lineage>
</organism>
<dbReference type="KEGG" id="hdi:HDIA_1338"/>
<dbReference type="AlphaFoldDB" id="A0A2C9D3X1"/>